<organism evidence="2 3">
    <name type="scientific">Molossus molossus</name>
    <name type="common">Pallas' mastiff bat</name>
    <name type="synonym">Vespertilio molossus</name>
    <dbReference type="NCBI Taxonomy" id="27622"/>
    <lineage>
        <taxon>Eukaryota</taxon>
        <taxon>Metazoa</taxon>
        <taxon>Chordata</taxon>
        <taxon>Craniata</taxon>
        <taxon>Vertebrata</taxon>
        <taxon>Euteleostomi</taxon>
        <taxon>Mammalia</taxon>
        <taxon>Eutheria</taxon>
        <taxon>Laurasiatheria</taxon>
        <taxon>Chiroptera</taxon>
        <taxon>Yangochiroptera</taxon>
        <taxon>Molossidae</taxon>
        <taxon>Molossus</taxon>
    </lineage>
</organism>
<keyword evidence="3" id="KW-1185">Reference proteome</keyword>
<feature type="compositionally biased region" description="Basic and acidic residues" evidence="1">
    <location>
        <begin position="38"/>
        <end position="71"/>
    </location>
</feature>
<dbReference type="AlphaFoldDB" id="A0A7J8FZ53"/>
<gene>
    <name evidence="2" type="ORF">HJG59_008237</name>
</gene>
<dbReference type="InParanoid" id="A0A7J8FZ53"/>
<dbReference type="EMBL" id="JACASF010000010">
    <property type="protein sequence ID" value="KAF6452938.1"/>
    <property type="molecule type" value="Genomic_DNA"/>
</dbReference>
<accession>A0A7J8FZ53</accession>
<reference evidence="2 3" key="1">
    <citation type="journal article" date="2020" name="Nature">
        <title>Six reference-quality genomes reveal evolution of bat adaptations.</title>
        <authorList>
            <person name="Jebb D."/>
            <person name="Huang Z."/>
            <person name="Pippel M."/>
            <person name="Hughes G.M."/>
            <person name="Lavrichenko K."/>
            <person name="Devanna P."/>
            <person name="Winkler S."/>
            <person name="Jermiin L.S."/>
            <person name="Skirmuntt E.C."/>
            <person name="Katzourakis A."/>
            <person name="Burkitt-Gray L."/>
            <person name="Ray D.A."/>
            <person name="Sullivan K.A.M."/>
            <person name="Roscito J.G."/>
            <person name="Kirilenko B.M."/>
            <person name="Davalos L.M."/>
            <person name="Corthals A.P."/>
            <person name="Power M.L."/>
            <person name="Jones G."/>
            <person name="Ransome R.D."/>
            <person name="Dechmann D.K.N."/>
            <person name="Locatelli A.G."/>
            <person name="Puechmaille S.J."/>
            <person name="Fedrigo O."/>
            <person name="Jarvis E.D."/>
            <person name="Hiller M."/>
            <person name="Vernes S.C."/>
            <person name="Myers E.W."/>
            <person name="Teeling E.C."/>
        </authorList>
    </citation>
    <scope>NUCLEOTIDE SEQUENCE [LARGE SCALE GENOMIC DNA]</scope>
    <source>
        <strain evidence="2">MMolMol1</strain>
        <tissue evidence="2">Muscle</tissue>
    </source>
</reference>
<evidence type="ECO:0000313" key="3">
    <source>
        <dbReference type="Proteomes" id="UP000550707"/>
    </source>
</evidence>
<protein>
    <submittedName>
        <fullName evidence="2">Uncharacterized protein</fullName>
    </submittedName>
</protein>
<comment type="caution">
    <text evidence="2">The sequence shown here is derived from an EMBL/GenBank/DDBJ whole genome shotgun (WGS) entry which is preliminary data.</text>
</comment>
<evidence type="ECO:0000313" key="2">
    <source>
        <dbReference type="EMBL" id="KAF6452938.1"/>
    </source>
</evidence>
<sequence length="165" mass="18724">MRTFCWTLKSPTVALSPLGKGVSVQLLLHIPRRLERGTQDEQKSRVRLQGDRKIDSGDPETERSALYREGEGGEEGLGSKSSESQHSELCFSACLPPTSCHFHIAPSSGTLGRNGQPRKTRHLRKVSNMIHKFRENRKNTGRRTFQINILREIRYCKNPENRGRG</sequence>
<feature type="region of interest" description="Disordered" evidence="1">
    <location>
        <begin position="38"/>
        <end position="83"/>
    </location>
</feature>
<evidence type="ECO:0000256" key="1">
    <source>
        <dbReference type="SAM" id="MobiDB-lite"/>
    </source>
</evidence>
<name>A0A7J8FZ53_MOLMO</name>
<dbReference type="Proteomes" id="UP000550707">
    <property type="component" value="Unassembled WGS sequence"/>
</dbReference>
<proteinExistence type="predicted"/>